<evidence type="ECO:0000313" key="3">
    <source>
        <dbReference type="Proteomes" id="UP001180536"/>
    </source>
</evidence>
<protein>
    <submittedName>
        <fullName evidence="2">Uncharacterized protein</fullName>
    </submittedName>
</protein>
<evidence type="ECO:0000313" key="2">
    <source>
        <dbReference type="EMBL" id="MDR7298867.1"/>
    </source>
</evidence>
<proteinExistence type="predicted"/>
<dbReference type="RefSeq" id="WP_310348107.1">
    <property type="nucleotide sequence ID" value="NZ_JAVDXQ010000006.1"/>
</dbReference>
<reference evidence="2 3" key="1">
    <citation type="submission" date="2023-07" db="EMBL/GenBank/DDBJ databases">
        <title>Sorghum-associated microbial communities from plants grown in Nebraska, USA.</title>
        <authorList>
            <person name="Schachtman D."/>
        </authorList>
    </citation>
    <scope>NUCLEOTIDE SEQUENCE [LARGE SCALE GENOMIC DNA]</scope>
    <source>
        <strain evidence="2 3">BE310</strain>
    </source>
</reference>
<feature type="chain" id="PRO_5045331468" evidence="1">
    <location>
        <begin position="25"/>
        <end position="751"/>
    </location>
</feature>
<comment type="caution">
    <text evidence="2">The sequence shown here is derived from an EMBL/GenBank/DDBJ whole genome shotgun (WGS) entry which is preliminary data.</text>
</comment>
<gene>
    <name evidence="2" type="ORF">J2X16_004235</name>
</gene>
<keyword evidence="1" id="KW-0732">Signal</keyword>
<accession>A0ABU1ZE07</accession>
<dbReference type="Proteomes" id="UP001180536">
    <property type="component" value="Unassembled WGS sequence"/>
</dbReference>
<dbReference type="EMBL" id="JAVDXQ010000006">
    <property type="protein sequence ID" value="MDR7298867.1"/>
    <property type="molecule type" value="Genomic_DNA"/>
</dbReference>
<evidence type="ECO:0000256" key="1">
    <source>
        <dbReference type="SAM" id="SignalP"/>
    </source>
</evidence>
<keyword evidence="3" id="KW-1185">Reference proteome</keyword>
<feature type="signal peptide" evidence="1">
    <location>
        <begin position="1"/>
        <end position="24"/>
    </location>
</feature>
<dbReference type="PROSITE" id="PS51257">
    <property type="entry name" value="PROKAR_LIPOPROTEIN"/>
    <property type="match status" value="1"/>
</dbReference>
<name>A0ABU1ZE07_9BURK</name>
<sequence length="751" mass="75292">MASSKNIQLTALVVASALALTACGGGGSSGSDSPAPPPVTVSNPITVTPSLGQFSAGTVVVAYKLDGTTEIARGTVDANGVAKIDLGSHTGAVVVSVQGGTGVTYFDEHTKTNVSFPAGQTLSAVAPGGTATVGVTPLTEAAKQQLAAAAGGIAAATDTTIGAANKTVAAAFGLADALTPPVLIKDATAKNTDNSDAGRYALVLAVLAGSGDAGVPAHEAAAALAKDFAADGKLDGKGTGGTAVGKVDVAKLTTNYGDMLADAAKTFAKPDVAAVIEAEAAAKLVNIITAPKAPDANTTGIKAARDVIADVRLSASIADGQLRATGKALADAVTAVDDTTRLAIEHYELLSMGGTFMWSLIQGDTAGMVSRAPTAVGWTKRYNPSGSRPAMDCYSDTAEAAQTTRVVCNYSRRQGRNLEKPHEWSRFRVVFTRGANAGDFNWDALAQTSTNGTFAEGDVTNLPFGTEQDGVFHFELTEPGNATAATKAKASIKGALPFGMAQMATDKQDLDLTVNASLAELTAGAVADATIAGAMTRTVGGKTAKIEFLPDSKIAVDETRSSLVASLGVKATVGDYTLTGSLSQSDTATLLAATPTPTTAKFTGSVVGTSGDSASIEATAKISKLDTVGELHAGTVSLAGKVTTKAGLVVQLAVGAERAEAGKDVTSVTVTQQFTSGAGERKVSVAAKLTAGELDGPLTITASRNGLAVAATVTRGSDGKITGSIKAGDQEVGTVSGTQINYKDGTTESLG</sequence>
<organism evidence="2 3">
    <name type="scientific">Pelomonas aquatica</name>
    <dbReference type="NCBI Taxonomy" id="431058"/>
    <lineage>
        <taxon>Bacteria</taxon>
        <taxon>Pseudomonadati</taxon>
        <taxon>Pseudomonadota</taxon>
        <taxon>Betaproteobacteria</taxon>
        <taxon>Burkholderiales</taxon>
        <taxon>Sphaerotilaceae</taxon>
        <taxon>Roseateles</taxon>
    </lineage>
</organism>